<dbReference type="GO" id="GO:0001578">
    <property type="term" value="P:microtubule bundle formation"/>
    <property type="evidence" value="ECO:0007669"/>
    <property type="project" value="TreeGrafter"/>
</dbReference>
<feature type="compositionally biased region" description="Basic residues" evidence="4">
    <location>
        <begin position="538"/>
        <end position="548"/>
    </location>
</feature>
<feature type="region of interest" description="Disordered" evidence="4">
    <location>
        <begin position="285"/>
        <end position="324"/>
    </location>
</feature>
<dbReference type="EMBL" id="JAFIRN010000018">
    <property type="protein sequence ID" value="KAG5831117.1"/>
    <property type="molecule type" value="Genomic_DNA"/>
</dbReference>
<gene>
    <name evidence="5" type="ORF">ANANG_G00300440</name>
</gene>
<dbReference type="InterPro" id="IPR029627">
    <property type="entry name" value="CCSER"/>
</dbReference>
<dbReference type="Proteomes" id="UP001044222">
    <property type="component" value="Chromosome 18"/>
</dbReference>
<evidence type="ECO:0000256" key="2">
    <source>
        <dbReference type="ARBA" id="ARBA00023054"/>
    </source>
</evidence>
<name>A0A9D3RKH2_ANGAN</name>
<dbReference type="PANTHER" id="PTHR22461:SF2">
    <property type="entry name" value="SERINE-RICH COILED-COIL DOMAIN-CONTAINING PROTEIN 2"/>
    <property type="match status" value="1"/>
</dbReference>
<dbReference type="GO" id="GO:0015630">
    <property type="term" value="C:microtubule cytoskeleton"/>
    <property type="evidence" value="ECO:0007669"/>
    <property type="project" value="TreeGrafter"/>
</dbReference>
<feature type="region of interest" description="Disordered" evidence="4">
    <location>
        <begin position="382"/>
        <end position="418"/>
    </location>
</feature>
<feature type="compositionally biased region" description="Basic and acidic residues" evidence="4">
    <location>
        <begin position="526"/>
        <end position="537"/>
    </location>
</feature>
<proteinExistence type="inferred from homology"/>
<evidence type="ECO:0000256" key="3">
    <source>
        <dbReference type="SAM" id="Coils"/>
    </source>
</evidence>
<evidence type="ECO:0000313" key="6">
    <source>
        <dbReference type="Proteomes" id="UP001044222"/>
    </source>
</evidence>
<sequence>MDEKAFTKSTMVSRLPKFGARPQGGAIAVANEPVQSGPAPEGKSAPQGGQNGILRLPSFSMRWRKENGGLAAPPAHDEQAGLGNDGSAPHCQRQQLPTTREIKKPSAPTIKAGRFASSTTPASSKPPALNGLGGGGGPGRGGGPAGGSARVCPAPGGFRLHPTPSSSRDSLSRSQDSLKTLPLDNMVRSQSLTLVRQLPSPTGLPIPRSFSFNRAVELAKPLADTQLRTKTPVLKHPLLPGAGRPGVAPGCSTPPTPIKKLLMPNCVLSKPSLLGYRLSRPTLAKLPRPLAPGQPPGGPKVGQGGGDSSVVSPVRSDPLGVSERVQGDLGPVAVVTGPAPLRCLGEGLEDMSLSSASSLDRNDTSEDFLDDFDNLGDGMLLLSAHNGEEPSRPHPQGDDIVPDNRRQGTPTQMPLDEFLPDDVDWVGISLSGCRDDPGPLALSPEVDFPHGSSLELSPSNSSGGTYMWDEEGLEPLCCTHPCGSYDSDINSTDILDHLESCDLEDDDLMLDVDLTEDVSLQSDPDGMSHFENSERGGRQGHWRRRQHRWSGPDHFHNDNRRALLQLGRVGPAARPDGHMGALDQVTLRLMAQDCTSVKSQLLKLKSLLQLEDVGVGQEELLSGVPSPESSEGTNTSLQVEELTREVQELREELKRKDKAIAQLTQQASVPVHAVRCQCQQRAPVSRGERRLHHDKATQTPWRGHAGVLPAPSSPRQGLCPGTPRASLAHRRQMQQYGPLRHFQFIPPVSEPGGRVEQRLGNWVRTRASDS</sequence>
<dbReference type="GO" id="GO:0008017">
    <property type="term" value="F:microtubule binding"/>
    <property type="evidence" value="ECO:0007669"/>
    <property type="project" value="TreeGrafter"/>
</dbReference>
<feature type="compositionally biased region" description="Low complexity" evidence="4">
    <location>
        <begin position="116"/>
        <end position="130"/>
    </location>
</feature>
<feature type="compositionally biased region" description="Gly residues" evidence="4">
    <location>
        <begin position="131"/>
        <end position="146"/>
    </location>
</feature>
<keyword evidence="6" id="KW-1185">Reference proteome</keyword>
<evidence type="ECO:0000256" key="1">
    <source>
        <dbReference type="ARBA" id="ARBA00010949"/>
    </source>
</evidence>
<feature type="compositionally biased region" description="Pro residues" evidence="4">
    <location>
        <begin position="289"/>
        <end position="298"/>
    </location>
</feature>
<reference evidence="5" key="1">
    <citation type="submission" date="2021-01" db="EMBL/GenBank/DDBJ databases">
        <title>A chromosome-scale assembly of European eel, Anguilla anguilla.</title>
        <authorList>
            <person name="Henkel C."/>
            <person name="Jong-Raadsen S.A."/>
            <person name="Dufour S."/>
            <person name="Weltzien F.-A."/>
            <person name="Palstra A.P."/>
            <person name="Pelster B."/>
            <person name="Spaink H.P."/>
            <person name="Van Den Thillart G.E."/>
            <person name="Jansen H."/>
            <person name="Zahm M."/>
            <person name="Klopp C."/>
            <person name="Cedric C."/>
            <person name="Louis A."/>
            <person name="Berthelot C."/>
            <person name="Parey E."/>
            <person name="Roest Crollius H."/>
            <person name="Montfort J."/>
            <person name="Robinson-Rechavi M."/>
            <person name="Bucao C."/>
            <person name="Bouchez O."/>
            <person name="Gislard M."/>
            <person name="Lluch J."/>
            <person name="Milhes M."/>
            <person name="Lampietro C."/>
            <person name="Lopez Roques C."/>
            <person name="Donnadieu C."/>
            <person name="Braasch I."/>
            <person name="Desvignes T."/>
            <person name="Postlethwait J."/>
            <person name="Bobe J."/>
            <person name="Guiguen Y."/>
            <person name="Dirks R."/>
        </authorList>
    </citation>
    <scope>NUCLEOTIDE SEQUENCE</scope>
    <source>
        <strain evidence="5">Tag_6206</strain>
        <tissue evidence="5">Liver</tissue>
    </source>
</reference>
<comment type="similarity">
    <text evidence="1">Belongs to the CCSER family.</text>
</comment>
<evidence type="ECO:0008006" key="7">
    <source>
        <dbReference type="Google" id="ProtNLM"/>
    </source>
</evidence>
<dbReference type="AlphaFoldDB" id="A0A9D3RKH2"/>
<feature type="region of interest" description="Disordered" evidence="4">
    <location>
        <begin position="31"/>
        <end position="184"/>
    </location>
</feature>
<feature type="compositionally biased region" description="Low complexity" evidence="4">
    <location>
        <begin position="165"/>
        <end position="178"/>
    </location>
</feature>
<evidence type="ECO:0000256" key="4">
    <source>
        <dbReference type="SAM" id="MobiDB-lite"/>
    </source>
</evidence>
<comment type="caution">
    <text evidence="5">The sequence shown here is derived from an EMBL/GenBank/DDBJ whole genome shotgun (WGS) entry which is preliminary data.</text>
</comment>
<feature type="region of interest" description="Disordered" evidence="4">
    <location>
        <begin position="700"/>
        <end position="721"/>
    </location>
</feature>
<feature type="coiled-coil region" evidence="3">
    <location>
        <begin position="632"/>
        <end position="666"/>
    </location>
</feature>
<feature type="compositionally biased region" description="Basic and acidic residues" evidence="4">
    <location>
        <begin position="386"/>
        <end position="406"/>
    </location>
</feature>
<evidence type="ECO:0000313" key="5">
    <source>
        <dbReference type="EMBL" id="KAG5831117.1"/>
    </source>
</evidence>
<feature type="region of interest" description="Disordered" evidence="4">
    <location>
        <begin position="519"/>
        <end position="554"/>
    </location>
</feature>
<organism evidence="5 6">
    <name type="scientific">Anguilla anguilla</name>
    <name type="common">European freshwater eel</name>
    <name type="synonym">Muraena anguilla</name>
    <dbReference type="NCBI Taxonomy" id="7936"/>
    <lineage>
        <taxon>Eukaryota</taxon>
        <taxon>Metazoa</taxon>
        <taxon>Chordata</taxon>
        <taxon>Craniata</taxon>
        <taxon>Vertebrata</taxon>
        <taxon>Euteleostomi</taxon>
        <taxon>Actinopterygii</taxon>
        <taxon>Neopterygii</taxon>
        <taxon>Teleostei</taxon>
        <taxon>Anguilliformes</taxon>
        <taxon>Anguillidae</taxon>
        <taxon>Anguilla</taxon>
    </lineage>
</organism>
<keyword evidence="2 3" id="KW-0175">Coiled coil</keyword>
<accession>A0A9D3RKH2</accession>
<dbReference type="PANTHER" id="PTHR22461">
    <property type="entry name" value="SERINE-RICH COILED-COIL DOMAIN-CONTAINING PROTEIN 2-RELATED"/>
    <property type="match status" value="1"/>
</dbReference>
<protein>
    <recommendedName>
        <fullName evidence="7">Serine-rich coiled-coil domain-containing protein 2-like</fullName>
    </recommendedName>
</protein>